<dbReference type="HAMAP" id="MF_00201">
    <property type="entry name" value="RecO"/>
    <property type="match status" value="1"/>
</dbReference>
<evidence type="ECO:0000256" key="1">
    <source>
        <dbReference type="ARBA" id="ARBA00007452"/>
    </source>
</evidence>
<comment type="caution">
    <text evidence="9">The sequence shown here is derived from an EMBL/GenBank/DDBJ whole genome shotgun (WGS) entry which is preliminary data.</text>
</comment>
<dbReference type="EMBL" id="JBIGHZ010000001">
    <property type="protein sequence ID" value="MFG6447211.1"/>
    <property type="molecule type" value="Genomic_DNA"/>
</dbReference>
<keyword evidence="5 7" id="KW-0234">DNA repair</keyword>
<dbReference type="InterPro" id="IPR042242">
    <property type="entry name" value="RecO_C"/>
</dbReference>
<comment type="similarity">
    <text evidence="1 7">Belongs to the RecO family.</text>
</comment>
<gene>
    <name evidence="7 9" type="primary">recO</name>
    <name evidence="9" type="ORF">ACG0Z6_03015</name>
</gene>
<dbReference type="InterPro" id="IPR022572">
    <property type="entry name" value="DNA_rep/recomb_RecO_N"/>
</dbReference>
<reference evidence="9 10" key="1">
    <citation type="submission" date="2024-08" db="EMBL/GenBank/DDBJ databases">
        <authorList>
            <person name="Lu H."/>
        </authorList>
    </citation>
    <scope>NUCLEOTIDE SEQUENCE [LARGE SCALE GENOMIC DNA]</scope>
    <source>
        <strain evidence="9 10">BYS180W</strain>
    </source>
</reference>
<dbReference type="Pfam" id="PF02565">
    <property type="entry name" value="RecO_C"/>
    <property type="match status" value="1"/>
</dbReference>
<accession>A0ABW7FSB2</accession>
<evidence type="ECO:0000313" key="10">
    <source>
        <dbReference type="Proteomes" id="UP001606099"/>
    </source>
</evidence>
<sequence>MAARAAAPQQHAYVLHHYDWSETSLVLELFTREHGRIAVVAKGAKRPYSQLRGVLLPFMRLNVGLSKPSKLQEQGVAEVQTLRSAEWLGGATLPAGAALFSGYYLNELLMKFLPRHDPHPQLFDAYALALPQLSQPEEQQAAQAALRAFELRLLADCGLLPELSVLATTQQDLQAETLYTLSADSGVQLPAYEAPQLRGRHWVALQAALLHGSVAALQQACEQCCTDHGAALKAVLRALLQYHLGQRPLRTREVLVEAQKLLN</sequence>
<evidence type="ECO:0000313" key="9">
    <source>
        <dbReference type="EMBL" id="MFG6447211.1"/>
    </source>
</evidence>
<dbReference type="Gene3D" id="1.20.1440.120">
    <property type="entry name" value="Recombination protein O, C-terminal domain"/>
    <property type="match status" value="1"/>
</dbReference>
<dbReference type="Gene3D" id="2.40.50.140">
    <property type="entry name" value="Nucleic acid-binding proteins"/>
    <property type="match status" value="1"/>
</dbReference>
<dbReference type="InterPro" id="IPR037278">
    <property type="entry name" value="ARFGAP/RecO"/>
</dbReference>
<evidence type="ECO:0000259" key="8">
    <source>
        <dbReference type="Pfam" id="PF11967"/>
    </source>
</evidence>
<keyword evidence="4 7" id="KW-0233">DNA recombination</keyword>
<dbReference type="PANTHER" id="PTHR33991">
    <property type="entry name" value="DNA REPAIR PROTEIN RECO"/>
    <property type="match status" value="1"/>
</dbReference>
<proteinExistence type="inferred from homology"/>
<dbReference type="InterPro" id="IPR012340">
    <property type="entry name" value="NA-bd_OB-fold"/>
</dbReference>
<keyword evidence="3 7" id="KW-0227">DNA damage</keyword>
<evidence type="ECO:0000256" key="3">
    <source>
        <dbReference type="ARBA" id="ARBA00022763"/>
    </source>
</evidence>
<dbReference type="SUPFAM" id="SSF50249">
    <property type="entry name" value="Nucleic acid-binding proteins"/>
    <property type="match status" value="1"/>
</dbReference>
<dbReference type="NCBIfam" id="TIGR00613">
    <property type="entry name" value="reco"/>
    <property type="match status" value="1"/>
</dbReference>
<dbReference type="Proteomes" id="UP001606099">
    <property type="component" value="Unassembled WGS sequence"/>
</dbReference>
<evidence type="ECO:0000256" key="7">
    <source>
        <dbReference type="HAMAP-Rule" id="MF_00201"/>
    </source>
</evidence>
<comment type="function">
    <text evidence="7">Involved in DNA repair and RecF pathway recombination.</text>
</comment>
<evidence type="ECO:0000256" key="2">
    <source>
        <dbReference type="ARBA" id="ARBA00021310"/>
    </source>
</evidence>
<evidence type="ECO:0000256" key="4">
    <source>
        <dbReference type="ARBA" id="ARBA00023172"/>
    </source>
</evidence>
<name>A0ABW7FSB2_9BURK</name>
<feature type="domain" description="DNA replication/recombination mediator RecO N-terminal" evidence="8">
    <location>
        <begin position="9"/>
        <end position="73"/>
    </location>
</feature>
<dbReference type="InterPro" id="IPR003717">
    <property type="entry name" value="RecO"/>
</dbReference>
<organism evidence="9 10">
    <name type="scientific">Roseateles rivi</name>
    <dbReference type="NCBI Taxonomy" id="3299028"/>
    <lineage>
        <taxon>Bacteria</taxon>
        <taxon>Pseudomonadati</taxon>
        <taxon>Pseudomonadota</taxon>
        <taxon>Betaproteobacteria</taxon>
        <taxon>Burkholderiales</taxon>
        <taxon>Sphaerotilaceae</taxon>
        <taxon>Roseateles</taxon>
    </lineage>
</organism>
<dbReference type="SUPFAM" id="SSF57863">
    <property type="entry name" value="ArfGap/RecO-like zinc finger"/>
    <property type="match status" value="1"/>
</dbReference>
<dbReference type="Pfam" id="PF11967">
    <property type="entry name" value="RecO_N"/>
    <property type="match status" value="1"/>
</dbReference>
<dbReference type="PANTHER" id="PTHR33991:SF1">
    <property type="entry name" value="DNA REPAIR PROTEIN RECO"/>
    <property type="match status" value="1"/>
</dbReference>
<dbReference type="RefSeq" id="WP_394458579.1">
    <property type="nucleotide sequence ID" value="NZ_JBIGHZ010000001.1"/>
</dbReference>
<protein>
    <recommendedName>
        <fullName evidence="2 7">DNA repair protein RecO</fullName>
    </recommendedName>
    <alternativeName>
        <fullName evidence="6 7">Recombination protein O</fullName>
    </alternativeName>
</protein>
<evidence type="ECO:0000256" key="5">
    <source>
        <dbReference type="ARBA" id="ARBA00023204"/>
    </source>
</evidence>
<evidence type="ECO:0000256" key="6">
    <source>
        <dbReference type="ARBA" id="ARBA00033409"/>
    </source>
</evidence>
<keyword evidence="10" id="KW-1185">Reference proteome</keyword>